<evidence type="ECO:0000256" key="1">
    <source>
        <dbReference type="ARBA" id="ARBA00022553"/>
    </source>
</evidence>
<dbReference type="CDD" id="cd17535">
    <property type="entry name" value="REC_NarL-like"/>
    <property type="match status" value="1"/>
</dbReference>
<keyword evidence="3" id="KW-0238">DNA-binding</keyword>
<dbReference type="InterPro" id="IPR016032">
    <property type="entry name" value="Sig_transdc_resp-reg_C-effctor"/>
</dbReference>
<dbReference type="Pfam" id="PF00072">
    <property type="entry name" value="Response_reg"/>
    <property type="match status" value="1"/>
</dbReference>
<dbReference type="EMBL" id="JBHULV010000024">
    <property type="protein sequence ID" value="MFD2731659.1"/>
    <property type="molecule type" value="Genomic_DNA"/>
</dbReference>
<dbReference type="Pfam" id="PF00196">
    <property type="entry name" value="GerE"/>
    <property type="match status" value="1"/>
</dbReference>
<dbReference type="RefSeq" id="WP_379045663.1">
    <property type="nucleotide sequence ID" value="NZ_JBHSKW010000056.1"/>
</dbReference>
<dbReference type="SMART" id="SM00448">
    <property type="entry name" value="REC"/>
    <property type="match status" value="1"/>
</dbReference>
<gene>
    <name evidence="8" type="ORF">ACFSSE_08060</name>
</gene>
<evidence type="ECO:0000259" key="6">
    <source>
        <dbReference type="PROSITE" id="PS50043"/>
    </source>
</evidence>
<dbReference type="CDD" id="cd06170">
    <property type="entry name" value="LuxR_C_like"/>
    <property type="match status" value="1"/>
</dbReference>
<keyword evidence="1 5" id="KW-0597">Phosphoprotein</keyword>
<dbReference type="Proteomes" id="UP001597546">
    <property type="component" value="Unassembled WGS sequence"/>
</dbReference>
<keyword evidence="9" id="KW-1185">Reference proteome</keyword>
<reference evidence="9" key="1">
    <citation type="journal article" date="2019" name="Int. J. Syst. Evol. Microbiol.">
        <title>The Global Catalogue of Microorganisms (GCM) 10K type strain sequencing project: providing services to taxonomists for standard genome sequencing and annotation.</title>
        <authorList>
            <consortium name="The Broad Institute Genomics Platform"/>
            <consortium name="The Broad Institute Genome Sequencing Center for Infectious Disease"/>
            <person name="Wu L."/>
            <person name="Ma J."/>
        </authorList>
    </citation>
    <scope>NUCLEOTIDE SEQUENCE [LARGE SCALE GENOMIC DNA]</scope>
    <source>
        <strain evidence="9">KCTC 42456</strain>
    </source>
</reference>
<proteinExistence type="predicted"/>
<dbReference type="PROSITE" id="PS50043">
    <property type="entry name" value="HTH_LUXR_2"/>
    <property type="match status" value="1"/>
</dbReference>
<evidence type="ECO:0000256" key="3">
    <source>
        <dbReference type="ARBA" id="ARBA00023125"/>
    </source>
</evidence>
<dbReference type="SMART" id="SM00421">
    <property type="entry name" value="HTH_LUXR"/>
    <property type="match status" value="1"/>
</dbReference>
<evidence type="ECO:0000256" key="4">
    <source>
        <dbReference type="ARBA" id="ARBA00023163"/>
    </source>
</evidence>
<dbReference type="SUPFAM" id="SSF46894">
    <property type="entry name" value="C-terminal effector domain of the bipartite response regulators"/>
    <property type="match status" value="1"/>
</dbReference>
<feature type="domain" description="Response regulatory" evidence="7">
    <location>
        <begin position="5"/>
        <end position="122"/>
    </location>
</feature>
<evidence type="ECO:0000313" key="9">
    <source>
        <dbReference type="Proteomes" id="UP001597546"/>
    </source>
</evidence>
<feature type="modified residue" description="4-aspartylphosphate" evidence="5">
    <location>
        <position position="57"/>
    </location>
</feature>
<evidence type="ECO:0000256" key="2">
    <source>
        <dbReference type="ARBA" id="ARBA00023015"/>
    </source>
</evidence>
<dbReference type="InterPro" id="IPR001789">
    <property type="entry name" value="Sig_transdc_resp-reg_receiver"/>
</dbReference>
<dbReference type="InterPro" id="IPR058245">
    <property type="entry name" value="NreC/VraR/RcsB-like_REC"/>
</dbReference>
<evidence type="ECO:0000259" key="7">
    <source>
        <dbReference type="PROSITE" id="PS50110"/>
    </source>
</evidence>
<dbReference type="InterPro" id="IPR011006">
    <property type="entry name" value="CheY-like_superfamily"/>
</dbReference>
<organism evidence="8 9">
    <name type="scientific">Pedobacter alpinus</name>
    <dbReference type="NCBI Taxonomy" id="1590643"/>
    <lineage>
        <taxon>Bacteria</taxon>
        <taxon>Pseudomonadati</taxon>
        <taxon>Bacteroidota</taxon>
        <taxon>Sphingobacteriia</taxon>
        <taxon>Sphingobacteriales</taxon>
        <taxon>Sphingobacteriaceae</taxon>
        <taxon>Pedobacter</taxon>
    </lineage>
</organism>
<dbReference type="PANTHER" id="PTHR43214:SF41">
    <property type="entry name" value="NITRATE_NITRITE RESPONSE REGULATOR PROTEIN NARP"/>
    <property type="match status" value="1"/>
</dbReference>
<evidence type="ECO:0000256" key="5">
    <source>
        <dbReference type="PROSITE-ProRule" id="PRU00169"/>
    </source>
</evidence>
<dbReference type="Gene3D" id="3.40.50.2300">
    <property type="match status" value="1"/>
</dbReference>
<accession>A0ABW5TRI0</accession>
<keyword evidence="4" id="KW-0804">Transcription</keyword>
<dbReference type="SUPFAM" id="SSF52172">
    <property type="entry name" value="CheY-like"/>
    <property type="match status" value="1"/>
</dbReference>
<dbReference type="InterPro" id="IPR039420">
    <property type="entry name" value="WalR-like"/>
</dbReference>
<keyword evidence="2" id="KW-0805">Transcription regulation</keyword>
<dbReference type="PROSITE" id="PS50110">
    <property type="entry name" value="RESPONSE_REGULATORY"/>
    <property type="match status" value="1"/>
</dbReference>
<feature type="domain" description="HTH luxR-type" evidence="6">
    <location>
        <begin position="143"/>
        <end position="208"/>
    </location>
</feature>
<comment type="caution">
    <text evidence="8">The sequence shown here is derived from an EMBL/GenBank/DDBJ whole genome shotgun (WGS) entry which is preliminary data.</text>
</comment>
<protein>
    <submittedName>
        <fullName evidence="8">Response regulator</fullName>
    </submittedName>
</protein>
<evidence type="ECO:0000313" key="8">
    <source>
        <dbReference type="EMBL" id="MFD2731659.1"/>
    </source>
</evidence>
<dbReference type="PANTHER" id="PTHR43214">
    <property type="entry name" value="TWO-COMPONENT RESPONSE REGULATOR"/>
    <property type="match status" value="1"/>
</dbReference>
<sequence>MKKIKIALADDHKLFRSGLVALLKDLPAFEIIYEANDGKELLEKIEGKIKPDILLLDIKMPNVDGFEVITKLKTDYPLIKIIVLSMFSDETTVMKMIKAGVEGYILKDANQQEFIEGIAAVAKDDVYYSKYINKVIQKSFVQKPSIGVKLSANESIFLKLLCQQLSNKEIADKMCLSVRTIDGYRDQLFYKLNVKSRVGLVLYAIKNKIVEI</sequence>
<name>A0ABW5TRI0_9SPHI</name>
<dbReference type="InterPro" id="IPR000792">
    <property type="entry name" value="Tscrpt_reg_LuxR_C"/>
</dbReference>